<dbReference type="SUPFAM" id="SSF48208">
    <property type="entry name" value="Six-hairpin glycosidases"/>
    <property type="match status" value="1"/>
</dbReference>
<feature type="transmembrane region" description="Helical" evidence="1">
    <location>
        <begin position="595"/>
        <end position="613"/>
    </location>
</feature>
<keyword evidence="3" id="KW-1185">Reference proteome</keyword>
<keyword evidence="1" id="KW-0812">Transmembrane</keyword>
<dbReference type="GO" id="GO:0005975">
    <property type="term" value="P:carbohydrate metabolic process"/>
    <property type="evidence" value="ECO:0007669"/>
    <property type="project" value="InterPro"/>
</dbReference>
<comment type="caution">
    <text evidence="2">The sequence shown here is derived from an EMBL/GenBank/DDBJ whole genome shotgun (WGS) entry which is preliminary data.</text>
</comment>
<dbReference type="PANTHER" id="PTHR31616:SF13">
    <property type="entry name" value="GLUCAN 1,4-ALPHA-GLUCOSIDASE"/>
    <property type="match status" value="1"/>
</dbReference>
<dbReference type="InterPro" id="IPR012341">
    <property type="entry name" value="6hp_glycosidase-like_sf"/>
</dbReference>
<keyword evidence="2" id="KW-0378">Hydrolase</keyword>
<dbReference type="AlphaFoldDB" id="A0A6A9QDK7"/>
<organism evidence="2 3">
    <name type="scientific">Acidianus infernus</name>
    <dbReference type="NCBI Taxonomy" id="12915"/>
    <lineage>
        <taxon>Archaea</taxon>
        <taxon>Thermoproteota</taxon>
        <taxon>Thermoprotei</taxon>
        <taxon>Sulfolobales</taxon>
        <taxon>Sulfolobaceae</taxon>
        <taxon>Acidianus</taxon>
    </lineage>
</organism>
<dbReference type="PANTHER" id="PTHR31616">
    <property type="entry name" value="TREHALASE"/>
    <property type="match status" value="1"/>
</dbReference>
<dbReference type="GO" id="GO:0004553">
    <property type="term" value="F:hydrolase activity, hydrolyzing O-glycosyl compounds"/>
    <property type="evidence" value="ECO:0007669"/>
    <property type="project" value="TreeGrafter"/>
</dbReference>
<dbReference type="EMBL" id="WFIY01000004">
    <property type="protein sequence ID" value="MUM64849.1"/>
    <property type="molecule type" value="Genomic_DNA"/>
</dbReference>
<dbReference type="InterPro" id="IPR008928">
    <property type="entry name" value="6-hairpin_glycosidase_sf"/>
</dbReference>
<name>A0A6A9QDK7_ACIIN</name>
<gene>
    <name evidence="2" type="ORF">D1867_06245</name>
</gene>
<dbReference type="Proteomes" id="UP000440125">
    <property type="component" value="Unassembled WGS sequence"/>
</dbReference>
<proteinExistence type="predicted"/>
<evidence type="ECO:0000256" key="1">
    <source>
        <dbReference type="SAM" id="Phobius"/>
    </source>
</evidence>
<keyword evidence="1" id="KW-0472">Membrane</keyword>
<dbReference type="OrthoDB" id="41190at2157"/>
<evidence type="ECO:0000313" key="2">
    <source>
        <dbReference type="EMBL" id="MUM64849.1"/>
    </source>
</evidence>
<sequence length="623" mass="70858">MDKRKKRIVEVIILFFVLLLSFPGFFVIGASSESCHSNPYYPSYLLLSNWKNISVWIPTGIQVINRELNGFPQYNASIRNIFLGGIGILNLTVCLGINTTKAYLQLNNTALLECNNSICIILPPYTSYLLLILGVKTPFNITIKSNSSWLAQDNEFKNNISWLISNGSVIIKRTNLILSFQKTGVYYVEISLLVPPYENVSHLLLLNNKVVKSWLNKSVIPKYLPKSLLREYYLSLLLIKDDQNPYLGDFAASPSPIYLYSWVRDSSFAALALQESGHYYSALKYWLWMANATSMGNGTWYTRYNFYSGKPCIGFGIPELDSLGLFEIGVYNFYILTHNVSFLYEVKPRLCEIIKYQTYEILESKFHLVPEDLSVWEDRLAYHFWTQSFNDLGLYDMEKLGFNVSYEEKLLNESILKYFWKNGYFASALGESVLYEENGEVEVLCPLPPAIDSSTLLPLDMGYLPLDSNYTNQDFNSVVSNLTVNGGLSRFPDDLYHYSESLYDSCEPSPPWVITTLFEALYYAEKGEINSSIRLLCWAYNHSQQGLLPEAVAPVKGYPLPTTSPLTWSSAMFIIVSLSLKSQTSATIKECPKEFILSSITILVIFTISVIINRKIILHSGHS</sequence>
<protein>
    <submittedName>
        <fullName evidence="2">Glycoside hydrolase</fullName>
    </submittedName>
</protein>
<accession>A0A6A9QDK7</accession>
<reference evidence="2 3" key="1">
    <citation type="submission" date="2019-10" db="EMBL/GenBank/DDBJ databases">
        <title>Genome Sequences from Six Type Strain Members of the Archaeal Family Sulfolobaceae: Acidianus ambivalens, Acidianus infernus, Metallosphaera prunae, Stygiolobus azoricus, Sulfolobus metallicus, and Sulfurisphaera ohwakuensis.</title>
        <authorList>
            <person name="Counts J.A."/>
            <person name="Kelly R.M."/>
        </authorList>
    </citation>
    <scope>NUCLEOTIDE SEQUENCE [LARGE SCALE GENOMIC DNA]</scope>
    <source>
        <strain evidence="2 3">DSM 3191</strain>
    </source>
</reference>
<evidence type="ECO:0000313" key="3">
    <source>
        <dbReference type="Proteomes" id="UP000440125"/>
    </source>
</evidence>
<keyword evidence="1" id="KW-1133">Transmembrane helix</keyword>
<dbReference type="Gene3D" id="1.50.10.10">
    <property type="match status" value="1"/>
</dbReference>
<dbReference type="RefSeq" id="WP_155863234.1">
    <property type="nucleotide sequence ID" value="NZ_WFIY01000004.1"/>
</dbReference>